<dbReference type="KEGG" id="bic:LMTR13_11315"/>
<evidence type="ECO:0000313" key="1">
    <source>
        <dbReference type="EMBL" id="ANW00668.1"/>
    </source>
</evidence>
<evidence type="ECO:0000313" key="2">
    <source>
        <dbReference type="Proteomes" id="UP000092839"/>
    </source>
</evidence>
<protein>
    <submittedName>
        <fullName evidence="1">Uncharacterized protein</fullName>
    </submittedName>
</protein>
<dbReference type="AlphaFoldDB" id="A0A1B1UD41"/>
<reference evidence="1 2" key="1">
    <citation type="submission" date="2016-07" db="EMBL/GenBank/DDBJ databases">
        <title>Complete genome sequence of Bradyrhizobium icense LMTR 13T, a potential inoculant strain isolated from lima bean (Phaseolus lunatus) in Peru.</title>
        <authorList>
            <person name="Ormeno-Orrillo E."/>
            <person name="Duran D."/>
            <person name="Rogel M.A."/>
            <person name="Rey L."/>
            <person name="Imperial J."/>
            <person name="Ruiz-Argueso T."/>
            <person name="Martinez-Romero E."/>
        </authorList>
    </citation>
    <scope>NUCLEOTIDE SEQUENCE [LARGE SCALE GENOMIC DNA]</scope>
    <source>
        <strain evidence="1 2">LMTR 13</strain>
    </source>
</reference>
<proteinExistence type="predicted"/>
<name>A0A1B1UD41_9BRAD</name>
<gene>
    <name evidence="1" type="ORF">LMTR13_11315</name>
</gene>
<keyword evidence="2" id="KW-1185">Reference proteome</keyword>
<dbReference type="EMBL" id="CP016428">
    <property type="protein sequence ID" value="ANW00668.1"/>
    <property type="molecule type" value="Genomic_DNA"/>
</dbReference>
<sequence>MKADNDNEPFSFISFAALTANVTRYLRLDEQKDQRDDERSSSSDEEKRALERLEFVNRRIRDLRRFEERAAGKRRKR</sequence>
<dbReference type="Proteomes" id="UP000092839">
    <property type="component" value="Chromosome"/>
</dbReference>
<organism evidence="1 2">
    <name type="scientific">Bradyrhizobium icense</name>
    <dbReference type="NCBI Taxonomy" id="1274631"/>
    <lineage>
        <taxon>Bacteria</taxon>
        <taxon>Pseudomonadati</taxon>
        <taxon>Pseudomonadota</taxon>
        <taxon>Alphaproteobacteria</taxon>
        <taxon>Hyphomicrobiales</taxon>
        <taxon>Nitrobacteraceae</taxon>
        <taxon>Bradyrhizobium</taxon>
    </lineage>
</organism>
<accession>A0A1B1UD41</accession>